<keyword evidence="1" id="KW-0812">Transmembrane</keyword>
<keyword evidence="1" id="KW-1133">Transmembrane helix</keyword>
<evidence type="ECO:0000256" key="1">
    <source>
        <dbReference type="SAM" id="Phobius"/>
    </source>
</evidence>
<feature type="transmembrane region" description="Helical" evidence="1">
    <location>
        <begin position="103"/>
        <end position="127"/>
    </location>
</feature>
<name>A0A6C0APJ1_9ZZZZ</name>
<sequence length="129" mass="14176">MSNSSSSEPAWDKEKAKAAGAAISNYMKQGFYDNIMPIVLAVIGIVFYGLSYWKLGVIQNSNNNWDAMNGEVIPTIFFIVIGFLFMVIASILYFISMPNILPIGYYAAMLSTVTLMLSVTAISIAIITR</sequence>
<organism evidence="2">
    <name type="scientific">viral metagenome</name>
    <dbReference type="NCBI Taxonomy" id="1070528"/>
    <lineage>
        <taxon>unclassified sequences</taxon>
        <taxon>metagenomes</taxon>
        <taxon>organismal metagenomes</taxon>
    </lineage>
</organism>
<feature type="transmembrane region" description="Helical" evidence="1">
    <location>
        <begin position="35"/>
        <end position="55"/>
    </location>
</feature>
<dbReference type="AlphaFoldDB" id="A0A6C0APJ1"/>
<protein>
    <submittedName>
        <fullName evidence="2">Uncharacterized protein</fullName>
    </submittedName>
</protein>
<proteinExistence type="predicted"/>
<keyword evidence="1" id="KW-0472">Membrane</keyword>
<dbReference type="EMBL" id="MN740759">
    <property type="protein sequence ID" value="QHS81654.1"/>
    <property type="molecule type" value="Genomic_DNA"/>
</dbReference>
<reference evidence="2" key="1">
    <citation type="journal article" date="2020" name="Nature">
        <title>Giant virus diversity and host interactions through global metagenomics.</title>
        <authorList>
            <person name="Schulz F."/>
            <person name="Roux S."/>
            <person name="Paez-Espino D."/>
            <person name="Jungbluth S."/>
            <person name="Walsh D.A."/>
            <person name="Denef V.J."/>
            <person name="McMahon K.D."/>
            <person name="Konstantinidis K.T."/>
            <person name="Eloe-Fadrosh E.A."/>
            <person name="Kyrpides N.C."/>
            <person name="Woyke T."/>
        </authorList>
    </citation>
    <scope>NUCLEOTIDE SEQUENCE</scope>
    <source>
        <strain evidence="2">GVMAG-S-1101164-72</strain>
    </source>
</reference>
<evidence type="ECO:0000313" key="2">
    <source>
        <dbReference type="EMBL" id="QHS81654.1"/>
    </source>
</evidence>
<accession>A0A6C0APJ1</accession>
<feature type="transmembrane region" description="Helical" evidence="1">
    <location>
        <begin position="76"/>
        <end position="97"/>
    </location>
</feature>